<dbReference type="InterPro" id="IPR036888">
    <property type="entry name" value="DNA_integrity_DisA_N_sf"/>
</dbReference>
<dbReference type="EMBL" id="CP000478">
    <property type="protein sequence ID" value="ABK18329.1"/>
    <property type="molecule type" value="Genomic_DNA"/>
</dbReference>
<sequence length="476" mass="53659">MNHSIKNLCIYHVLDGLAEGLSHYSGPSRAALLYAEKPDDKVHVCDPQRLLEGHEPVLKKLYVTSDGWRREAPSTLNFKLFGQIYPEKNLQLAGLISFGGRTQSIFYQMWFTEHHPDMCSIGPTERWLEHAVCLLAHDFANEDAFYTRNSRYVLREYATHAVRDFIRDDLNIKFGWDTSMEVYPILDTILGVSKTREEGAWPRGLLAFVEPDSLPEMHFLIRFPSVDVLKVNNYKHVRKLLLAVENSDRKLVSDGRKIIGVVSGELPQCRITADFRGGHGFLRFAGELVCSFSDGSFHSTTRKSNLVHLEELLVTSSLDPAVSSLLFKIVSCIVEAAGEQKHGCSLVIDFNDPPVQISGQQLERPVDLQHEQYLELAKSLARVDGALHICSDLHLHGFACLLDGRFIKTEDRARGARFNSALRFTSENPNLIVVVVSSDRPVSVIQGGALLNPPSEWEPFSLFVTPPPTLEEWLRR</sequence>
<gene>
    <name evidence="2" type="ordered locus">Sfum_2651</name>
</gene>
<organism evidence="2 3">
    <name type="scientific">Syntrophobacter fumaroxidans (strain DSM 10017 / MPOB)</name>
    <dbReference type="NCBI Taxonomy" id="335543"/>
    <lineage>
        <taxon>Bacteria</taxon>
        <taxon>Pseudomonadati</taxon>
        <taxon>Thermodesulfobacteriota</taxon>
        <taxon>Syntrophobacteria</taxon>
        <taxon>Syntrophobacterales</taxon>
        <taxon>Syntrophobacteraceae</taxon>
        <taxon>Syntrophobacter</taxon>
    </lineage>
</organism>
<dbReference type="PROSITE" id="PS51794">
    <property type="entry name" value="DAC"/>
    <property type="match status" value="1"/>
</dbReference>
<dbReference type="Pfam" id="PF02457">
    <property type="entry name" value="DAC"/>
    <property type="match status" value="1"/>
</dbReference>
<dbReference type="eggNOG" id="ENOG502Z9ZC">
    <property type="taxonomic scope" value="Bacteria"/>
</dbReference>
<dbReference type="Pfam" id="PF21749">
    <property type="entry name" value="DACND"/>
    <property type="match status" value="1"/>
</dbReference>
<dbReference type="Gene3D" id="3.40.1700.10">
    <property type="entry name" value="DNA integrity scanning protein, DisA, N-terminal domain"/>
    <property type="match status" value="1"/>
</dbReference>
<proteinExistence type="predicted"/>
<dbReference type="RefSeq" id="WP_011699496.1">
    <property type="nucleotide sequence ID" value="NC_008554.1"/>
</dbReference>
<evidence type="ECO:0000259" key="1">
    <source>
        <dbReference type="PROSITE" id="PS51794"/>
    </source>
</evidence>
<dbReference type="SUPFAM" id="SSF143597">
    <property type="entry name" value="YojJ-like"/>
    <property type="match status" value="1"/>
</dbReference>
<dbReference type="AlphaFoldDB" id="A0LLM7"/>
<dbReference type="InterPro" id="IPR003390">
    <property type="entry name" value="DNA_integrity_scan_DisA_N"/>
</dbReference>
<protein>
    <recommendedName>
        <fullName evidence="1">DAC domain-containing protein</fullName>
    </recommendedName>
</protein>
<evidence type="ECO:0000313" key="3">
    <source>
        <dbReference type="Proteomes" id="UP000001784"/>
    </source>
</evidence>
<dbReference type="STRING" id="335543.Sfum_2651"/>
<dbReference type="OrthoDB" id="859517at2"/>
<dbReference type="Proteomes" id="UP000001784">
    <property type="component" value="Chromosome"/>
</dbReference>
<dbReference type="HOGENOM" id="CLU_574563_0_0_7"/>
<dbReference type="Pfam" id="PF21750">
    <property type="entry name" value="DACNH"/>
    <property type="match status" value="1"/>
</dbReference>
<reference evidence="2 3" key="1">
    <citation type="submission" date="2006-10" db="EMBL/GenBank/DDBJ databases">
        <title>Complete sequence of Syntrophobacter fumaroxidans MPOB.</title>
        <authorList>
            <consortium name="US DOE Joint Genome Institute"/>
            <person name="Copeland A."/>
            <person name="Lucas S."/>
            <person name="Lapidus A."/>
            <person name="Barry K."/>
            <person name="Detter J.C."/>
            <person name="Glavina del Rio T."/>
            <person name="Hammon N."/>
            <person name="Israni S."/>
            <person name="Pitluck S."/>
            <person name="Goltsman E.G."/>
            <person name="Martinez M."/>
            <person name="Schmutz J."/>
            <person name="Larimer F."/>
            <person name="Land M."/>
            <person name="Hauser L."/>
            <person name="Kyrpides N."/>
            <person name="Kim E."/>
            <person name="Boone D.R."/>
            <person name="Brockman F."/>
            <person name="Culley D."/>
            <person name="Ferry J."/>
            <person name="Gunsalus R."/>
            <person name="McInerney M.J."/>
            <person name="Morrison M."/>
            <person name="Plugge C."/>
            <person name="Rohlin L."/>
            <person name="Scholten J."/>
            <person name="Sieber J."/>
            <person name="Stams A.J.M."/>
            <person name="Worm P."/>
            <person name="Henstra A.M."/>
            <person name="Richardson P."/>
        </authorList>
    </citation>
    <scope>NUCLEOTIDE SEQUENCE [LARGE SCALE GENOMIC DNA]</scope>
    <source>
        <strain evidence="3">DSM 10017 / MPOB</strain>
    </source>
</reference>
<feature type="domain" description="DAC" evidence="1">
    <location>
        <begin position="306"/>
        <end position="456"/>
    </location>
</feature>
<dbReference type="InterPro" id="IPR048552">
    <property type="entry name" value="DACND"/>
</dbReference>
<keyword evidence="3" id="KW-1185">Reference proteome</keyword>
<dbReference type="InParanoid" id="A0LLM7"/>
<dbReference type="KEGG" id="sfu:Sfum_2651"/>
<accession>A0LLM7</accession>
<dbReference type="InterPro" id="IPR048555">
    <property type="entry name" value="DACNH"/>
</dbReference>
<name>A0LLM7_SYNFM</name>
<evidence type="ECO:0000313" key="2">
    <source>
        <dbReference type="EMBL" id="ABK18329.1"/>
    </source>
</evidence>